<reference evidence="1" key="1">
    <citation type="submission" date="2018-05" db="EMBL/GenBank/DDBJ databases">
        <authorList>
            <person name="Lanie J.A."/>
            <person name="Ng W.-L."/>
            <person name="Kazmierczak K.M."/>
            <person name="Andrzejewski T.M."/>
            <person name="Davidsen T.M."/>
            <person name="Wayne K.J."/>
            <person name="Tettelin H."/>
            <person name="Glass J.I."/>
            <person name="Rusch D."/>
            <person name="Podicherti R."/>
            <person name="Tsui H.-C.T."/>
            <person name="Winkler M.E."/>
        </authorList>
    </citation>
    <scope>NUCLEOTIDE SEQUENCE</scope>
</reference>
<dbReference type="InterPro" id="IPR058961">
    <property type="entry name" value="YafT"/>
</dbReference>
<accession>A0A383A2Q2</accession>
<evidence type="ECO:0000313" key="1">
    <source>
        <dbReference type="EMBL" id="SVE02032.1"/>
    </source>
</evidence>
<sequence length="155" mass="17150">MNNYLSILVVAIISIGCQTRSISNSDYRSTWGYRGELSELEVLGINANKVISEEDIKAALNTKTKVSLKRGDHIVLVQSGAQFPDGPVLEELKPYYSVIPLSGVPVRDDRYRRGEDEGTKQPIDKSLRLTAAKSGARTLIVYWGILETGREDHGT</sequence>
<name>A0A383A2Q2_9ZZZZ</name>
<feature type="non-terminal residue" evidence="1">
    <location>
        <position position="155"/>
    </location>
</feature>
<dbReference type="AlphaFoldDB" id="A0A383A2Q2"/>
<gene>
    <name evidence="1" type="ORF">METZ01_LOCUS454886</name>
</gene>
<dbReference type="Pfam" id="PF25851">
    <property type="entry name" value="YafT"/>
    <property type="match status" value="1"/>
</dbReference>
<protein>
    <submittedName>
        <fullName evidence="1">Uncharacterized protein</fullName>
    </submittedName>
</protein>
<organism evidence="1">
    <name type="scientific">marine metagenome</name>
    <dbReference type="NCBI Taxonomy" id="408172"/>
    <lineage>
        <taxon>unclassified sequences</taxon>
        <taxon>metagenomes</taxon>
        <taxon>ecological metagenomes</taxon>
    </lineage>
</organism>
<proteinExistence type="predicted"/>
<dbReference type="EMBL" id="UINC01188690">
    <property type="protein sequence ID" value="SVE02032.1"/>
    <property type="molecule type" value="Genomic_DNA"/>
</dbReference>